<keyword evidence="5" id="KW-1185">Reference proteome</keyword>
<dbReference type="HOGENOM" id="CLU_030292_0_0_1"/>
<dbReference type="PROSITE" id="PS51140">
    <property type="entry name" value="CUE"/>
    <property type="match status" value="1"/>
</dbReference>
<reference evidence="4" key="2">
    <citation type="submission" date="2014-02" db="EMBL/GenBank/DDBJ databases">
        <title>Complete DNA sequence of /Kuraishia capsulata/ illustrates novel genomic features among budding yeasts (/Saccharomycotina/).</title>
        <authorList>
            <person name="Morales L."/>
            <person name="Noel B."/>
            <person name="Porcel B."/>
            <person name="Marcet-Houben M."/>
            <person name="Hullo M-F."/>
            <person name="Sacerdot C."/>
            <person name="Tekaia F."/>
            <person name="Leh-Louis V."/>
            <person name="Despons L."/>
            <person name="Khanna V."/>
            <person name="Aury J-M."/>
            <person name="Barbe V."/>
            <person name="Couloux A."/>
            <person name="Labadie K."/>
            <person name="Pelletier E."/>
            <person name="Souciet J-L."/>
            <person name="Boekhout T."/>
            <person name="Gabaldon T."/>
            <person name="Wincker P."/>
            <person name="Dujon B."/>
        </authorList>
    </citation>
    <scope>NUCLEOTIDE SEQUENCE</scope>
    <source>
        <strain evidence="4">CBS 1993</strain>
    </source>
</reference>
<reference evidence="4" key="1">
    <citation type="submission" date="2013-12" db="EMBL/GenBank/DDBJ databases">
        <authorList>
            <person name="Genoscope - CEA"/>
        </authorList>
    </citation>
    <scope>NUCLEOTIDE SEQUENCE</scope>
    <source>
        <strain evidence="4">CBS 1993</strain>
    </source>
</reference>
<evidence type="ECO:0000259" key="3">
    <source>
        <dbReference type="PROSITE" id="PS51140"/>
    </source>
</evidence>
<feature type="compositionally biased region" description="Acidic residues" evidence="2">
    <location>
        <begin position="447"/>
        <end position="460"/>
    </location>
</feature>
<dbReference type="AlphaFoldDB" id="W6MF56"/>
<dbReference type="OrthoDB" id="5577209at2759"/>
<gene>
    <name evidence="4" type="ORF">KUCA_T00000264001</name>
</gene>
<dbReference type="InterPro" id="IPR041808">
    <property type="entry name" value="Cue3_CUE"/>
</dbReference>
<feature type="region of interest" description="Disordered" evidence="2">
    <location>
        <begin position="447"/>
        <end position="468"/>
    </location>
</feature>
<dbReference type="Pfam" id="PF02845">
    <property type="entry name" value="CUE"/>
    <property type="match status" value="1"/>
</dbReference>
<accession>W6MF56</accession>
<evidence type="ECO:0000256" key="2">
    <source>
        <dbReference type="SAM" id="MobiDB-lite"/>
    </source>
</evidence>
<feature type="compositionally biased region" description="Low complexity" evidence="2">
    <location>
        <begin position="583"/>
        <end position="595"/>
    </location>
</feature>
<feature type="domain" description="CUE" evidence="3">
    <location>
        <begin position="344"/>
        <end position="387"/>
    </location>
</feature>
<dbReference type="STRING" id="1382522.W6MF56"/>
<dbReference type="SMART" id="SM00546">
    <property type="entry name" value="CUE"/>
    <property type="match status" value="1"/>
</dbReference>
<name>W6MF56_9ASCO</name>
<organism evidence="4 5">
    <name type="scientific">Kuraishia capsulata CBS 1993</name>
    <dbReference type="NCBI Taxonomy" id="1382522"/>
    <lineage>
        <taxon>Eukaryota</taxon>
        <taxon>Fungi</taxon>
        <taxon>Dikarya</taxon>
        <taxon>Ascomycota</taxon>
        <taxon>Saccharomycotina</taxon>
        <taxon>Pichiomycetes</taxon>
        <taxon>Pichiales</taxon>
        <taxon>Pichiaceae</taxon>
        <taxon>Kuraishia</taxon>
    </lineage>
</organism>
<evidence type="ECO:0000313" key="4">
    <source>
        <dbReference type="EMBL" id="CDK24304.1"/>
    </source>
</evidence>
<proteinExistence type="predicted"/>
<dbReference type="Proteomes" id="UP000019384">
    <property type="component" value="Unassembled WGS sequence"/>
</dbReference>
<evidence type="ECO:0000313" key="5">
    <source>
        <dbReference type="Proteomes" id="UP000019384"/>
    </source>
</evidence>
<dbReference type="EMBL" id="HG793125">
    <property type="protein sequence ID" value="CDK24304.1"/>
    <property type="molecule type" value="Genomic_DNA"/>
</dbReference>
<sequence>MALAADSVVTKTIDLSSDETQILELPVVAYPPFKLRSSLIDKDPVIWVHLLEEYIYLFKFLVVLTTSKKYRNVKLSPKSTQQLHYFMKVYLFETSEETSRIFSLGAINPDIVKYTKMLKVIVFQFIRCYNLVNLRLSGESVWHFIKIYSRLAHINKNGNQSVVTLNLVRDLVQGQVKSKLNSKSDDISMIKPLHTHLNALIGGGKFHKQDLETLAITLGSRYQSGASSGSNVNASSSKRSFSETFVNKDWTDILENLYNGGTGLHAQICFHIAVVSLTSLSASSIGRLVQNQLKHRTKSQLVGMNPLVARVLLSQQLKEVIPGLEDELKFLDSKPKVEAKKNSVNPEHIRMLQEFFPQLSDGKAKTLLLDTNHNPEIATHKLLEDPSLVDSLKEWEAPKSRSIYDPKTFDPTKITFGKKAKPRVEKASQEFNERTLTSALRLLYDSDEDEPDDTYEDQEETTPSALSLNIKTSKAVSLDDDDDEDKPENIDKIEKILFLRFKRSPDDLQRSARKTRQRQELKSETNWTDEQIEGWARMLVKTPRLFKLLESRYMVFNNQGLKPSTAYRKPRAVEVSDSEEPSTRSSSNASQRSNTPNRARKEQHKASVGNHNRKRGNDRKLAKEL</sequence>
<dbReference type="RefSeq" id="XP_022456321.1">
    <property type="nucleotide sequence ID" value="XM_022604787.1"/>
</dbReference>
<feature type="region of interest" description="Disordered" evidence="2">
    <location>
        <begin position="567"/>
        <end position="625"/>
    </location>
</feature>
<dbReference type="InterPro" id="IPR003892">
    <property type="entry name" value="CUE"/>
</dbReference>
<protein>
    <recommendedName>
        <fullName evidence="3">CUE domain-containing protein</fullName>
    </recommendedName>
</protein>
<keyword evidence="1" id="KW-0833">Ubl conjugation pathway</keyword>
<dbReference type="GO" id="GO:0043130">
    <property type="term" value="F:ubiquitin binding"/>
    <property type="evidence" value="ECO:0007669"/>
    <property type="project" value="InterPro"/>
</dbReference>
<dbReference type="CDD" id="cd14373">
    <property type="entry name" value="CUE_Cue3p_like"/>
    <property type="match status" value="1"/>
</dbReference>
<feature type="region of interest" description="Disordered" evidence="2">
    <location>
        <begin position="507"/>
        <end position="526"/>
    </location>
</feature>
<evidence type="ECO:0000256" key="1">
    <source>
        <dbReference type="ARBA" id="ARBA00022786"/>
    </source>
</evidence>
<dbReference type="GeneID" id="34517709"/>